<proteinExistence type="predicted"/>
<keyword evidence="1" id="KW-0472">Membrane</keyword>
<feature type="domain" description="Acyltransferase 3" evidence="2">
    <location>
        <begin position="12"/>
        <end position="302"/>
    </location>
</feature>
<accession>A0A2W4BF27</accession>
<keyword evidence="1" id="KW-0812">Transmembrane</keyword>
<feature type="transmembrane region" description="Helical" evidence="1">
    <location>
        <begin position="12"/>
        <end position="31"/>
    </location>
</feature>
<reference evidence="3 4" key="1">
    <citation type="submission" date="2017-11" db="EMBL/GenBank/DDBJ databases">
        <title>Draft genome sequence of Enterococcus plantarum TRW2 strain isolated from lettuce.</title>
        <authorList>
            <person name="Kim E.B."/>
            <person name="Marco M.L."/>
            <person name="Williams T.R."/>
            <person name="You I.H."/>
        </authorList>
    </citation>
    <scope>NUCLEOTIDE SEQUENCE [LARGE SCALE GENOMIC DNA]</scope>
    <source>
        <strain evidence="3 4">TRW2</strain>
    </source>
</reference>
<comment type="caution">
    <text evidence="3">The sequence shown here is derived from an EMBL/GenBank/DDBJ whole genome shotgun (WGS) entry which is preliminary data.</text>
</comment>
<evidence type="ECO:0000259" key="2">
    <source>
        <dbReference type="Pfam" id="PF01757"/>
    </source>
</evidence>
<evidence type="ECO:0000313" key="4">
    <source>
        <dbReference type="Proteomes" id="UP000249828"/>
    </source>
</evidence>
<keyword evidence="4" id="KW-1185">Reference proteome</keyword>
<feature type="transmembrane region" description="Helical" evidence="1">
    <location>
        <begin position="215"/>
        <end position="234"/>
    </location>
</feature>
<feature type="transmembrane region" description="Helical" evidence="1">
    <location>
        <begin position="98"/>
        <end position="118"/>
    </location>
</feature>
<dbReference type="GO" id="GO:0016747">
    <property type="term" value="F:acyltransferase activity, transferring groups other than amino-acyl groups"/>
    <property type="evidence" value="ECO:0007669"/>
    <property type="project" value="InterPro"/>
</dbReference>
<feature type="transmembrane region" description="Helical" evidence="1">
    <location>
        <begin position="185"/>
        <end position="203"/>
    </location>
</feature>
<dbReference type="Pfam" id="PF01757">
    <property type="entry name" value="Acyl_transf_3"/>
    <property type="match status" value="1"/>
</dbReference>
<dbReference type="InterPro" id="IPR002656">
    <property type="entry name" value="Acyl_transf_3_dom"/>
</dbReference>
<dbReference type="AlphaFoldDB" id="A0A2W4BF27"/>
<name>A0A2W4BF27_9ENTE</name>
<feature type="transmembrane region" description="Helical" evidence="1">
    <location>
        <begin position="130"/>
        <end position="148"/>
    </location>
</feature>
<feature type="transmembrane region" description="Helical" evidence="1">
    <location>
        <begin position="371"/>
        <end position="392"/>
    </location>
</feature>
<feature type="transmembrane region" description="Helical" evidence="1">
    <location>
        <begin position="283"/>
        <end position="301"/>
    </location>
</feature>
<feature type="transmembrane region" description="Helical" evidence="1">
    <location>
        <begin position="58"/>
        <end position="78"/>
    </location>
</feature>
<evidence type="ECO:0000313" key="3">
    <source>
        <dbReference type="EMBL" id="PZL75355.1"/>
    </source>
</evidence>
<dbReference type="RefSeq" id="WP_069654516.1">
    <property type="nucleotide sequence ID" value="NZ_MIKA01000023.1"/>
</dbReference>
<protein>
    <recommendedName>
        <fullName evidence="2">Acyltransferase 3 domain-containing protein</fullName>
    </recommendedName>
</protein>
<keyword evidence="1" id="KW-1133">Transmembrane helix</keyword>
<dbReference type="Proteomes" id="UP000249828">
    <property type="component" value="Unassembled WGS sequence"/>
</dbReference>
<evidence type="ECO:0000256" key="1">
    <source>
        <dbReference type="SAM" id="Phobius"/>
    </source>
</evidence>
<gene>
    <name evidence="3" type="ORF">CI088_05155</name>
</gene>
<sequence>MKEKITKKRESNFELLRILAMLGIIVYHLVIHHSDYNRFALVNLDGKSNFYHLETIQIMYTFGQIGNTLFILITGYFLIGKKNINVLKPGVKLLNRSYLLAIILMGVSYLFGKFQIPLSSNSDIHMALKGWWFIGYYIFIIIFAKYVLNDFLDRLDKKSYLNFILIMTFLLSFMEIFNVLTNLKIQNFVIGILVYSIGGFIRLYNPLQKVKTINLLLCIVSFVAIQIIQYKVNLNTNLNEFYKEPSALFVKSPFINVLWSPSILFMICSVSIFELFSRLKIGSIRLINSVSAATFTVYLFHESYFFRKIQIKGIPLPNRLGILKEVSTKIMDSDLMKGSTVPIDNAEDWINLQDFLNISQVFQDRGVKLGLFYMMMLTVAIFTVGIFFELIIKFINKLFKSIFYSDFKEMKKSLE</sequence>
<organism evidence="3 4">
    <name type="scientific">Enterococcus plantarum</name>
    <dbReference type="NCBI Taxonomy" id="1077675"/>
    <lineage>
        <taxon>Bacteria</taxon>
        <taxon>Bacillati</taxon>
        <taxon>Bacillota</taxon>
        <taxon>Bacilli</taxon>
        <taxon>Lactobacillales</taxon>
        <taxon>Enterococcaceae</taxon>
        <taxon>Enterococcus</taxon>
    </lineage>
</organism>
<feature type="transmembrane region" description="Helical" evidence="1">
    <location>
        <begin position="160"/>
        <end position="179"/>
    </location>
</feature>
<dbReference type="EMBL" id="PIEU01000045">
    <property type="protein sequence ID" value="PZL75355.1"/>
    <property type="molecule type" value="Genomic_DNA"/>
</dbReference>
<dbReference type="OrthoDB" id="9816377at2"/>
<feature type="transmembrane region" description="Helical" evidence="1">
    <location>
        <begin position="254"/>
        <end position="276"/>
    </location>
</feature>